<evidence type="ECO:0000313" key="5">
    <source>
        <dbReference type="EMBL" id="UZX29187.1"/>
    </source>
</evidence>
<keyword evidence="6" id="KW-1185">Reference proteome</keyword>
<dbReference type="Proteomes" id="UP001164557">
    <property type="component" value="Chromosome"/>
</dbReference>
<keyword evidence="2" id="KW-0732">Signal</keyword>
<evidence type="ECO:0000256" key="1">
    <source>
        <dbReference type="SAM" id="MobiDB-lite"/>
    </source>
</evidence>
<accession>A0AA47B2Z9</accession>
<dbReference type="CDD" id="cd05379">
    <property type="entry name" value="CAP_bacterial"/>
    <property type="match status" value="1"/>
</dbReference>
<evidence type="ECO:0000313" key="6">
    <source>
        <dbReference type="Proteomes" id="UP001164557"/>
    </source>
</evidence>
<sequence length="302" mass="33785">MKKVNIRKIITIFSAVSCLTIGLSTLATPINAKNTSGTAALNSPTKKTVIVKKKTYLYDKRGRKLKKKVLKKGQRIAVSFKTKKIKGQKYYFVTKDKFVLAKLVIKTKVKSKAKKLKKQTKLPNSNKLTNSDNQTQSEHEFPTITNFSITEFRQEFLKELNKERAQRGLSAVTEDPRLDEIVQERTKLLPANFSHNDSAGNFILNDFFNKAGVVRKTTAECIAAFPWGATVDRSNNELINAENNASSALVADNMLYEYIYNDAQSNWGHRNILLDPNDKTIGLGALADKDSGQICSSVGVIY</sequence>
<dbReference type="EMBL" id="CP084389">
    <property type="protein sequence ID" value="UZX29187.1"/>
    <property type="molecule type" value="Genomic_DNA"/>
</dbReference>
<feature type="domain" description="SCP" evidence="3">
    <location>
        <begin position="158"/>
        <end position="292"/>
    </location>
</feature>
<dbReference type="AlphaFoldDB" id="A0AA47B2Z9"/>
<dbReference type="RefSeq" id="WP_267274738.1">
    <property type="nucleotide sequence ID" value="NZ_CP084389.1"/>
</dbReference>
<gene>
    <name evidence="5" type="ORF">LDX53_06305</name>
</gene>
<organism evidence="5 6">
    <name type="scientific">Lactobacillus helsingborgensis</name>
    <dbReference type="NCBI Taxonomy" id="1218494"/>
    <lineage>
        <taxon>Bacteria</taxon>
        <taxon>Bacillati</taxon>
        <taxon>Bacillota</taxon>
        <taxon>Bacilli</taxon>
        <taxon>Lactobacillales</taxon>
        <taxon>Lactobacillaceae</taxon>
        <taxon>Lactobacillus</taxon>
    </lineage>
</organism>
<feature type="region of interest" description="Disordered" evidence="1">
    <location>
        <begin position="115"/>
        <end position="139"/>
    </location>
</feature>
<evidence type="ECO:0000259" key="3">
    <source>
        <dbReference type="Pfam" id="PF00188"/>
    </source>
</evidence>
<dbReference type="InterPro" id="IPR035940">
    <property type="entry name" value="CAP_sf"/>
</dbReference>
<evidence type="ECO:0000256" key="2">
    <source>
        <dbReference type="SAM" id="SignalP"/>
    </source>
</evidence>
<name>A0AA47B2Z9_9LACO</name>
<feature type="chain" id="PRO_5041217382" evidence="2">
    <location>
        <begin position="33"/>
        <end position="302"/>
    </location>
</feature>
<dbReference type="InterPro" id="IPR014044">
    <property type="entry name" value="CAP_dom"/>
</dbReference>
<protein>
    <submittedName>
        <fullName evidence="5">SLAP domain-containing protein</fullName>
    </submittedName>
</protein>
<dbReference type="Pfam" id="PF00188">
    <property type="entry name" value="CAP"/>
    <property type="match status" value="1"/>
</dbReference>
<feature type="compositionally biased region" description="Polar residues" evidence="1">
    <location>
        <begin position="122"/>
        <end position="136"/>
    </location>
</feature>
<evidence type="ECO:0000259" key="4">
    <source>
        <dbReference type="Pfam" id="PF03217"/>
    </source>
</evidence>
<reference evidence="5" key="1">
    <citation type="submission" date="2021-09" db="EMBL/GenBank/DDBJ databases">
        <title>Lactobacillus species from Apis mellifera, Switzerland.</title>
        <authorList>
            <person name="Pfister J."/>
            <person name="Brown A."/>
            <person name="Neumann P."/>
            <person name="Collaud A."/>
            <person name="Retschnig G."/>
            <person name="Perreten V."/>
        </authorList>
    </citation>
    <scope>NUCLEOTIDE SEQUENCE</scope>
    <source>
        <strain evidence="5">IBH002</strain>
    </source>
</reference>
<dbReference type="Gene3D" id="3.40.33.10">
    <property type="entry name" value="CAP"/>
    <property type="match status" value="1"/>
</dbReference>
<proteinExistence type="predicted"/>
<dbReference type="InterPro" id="IPR024968">
    <property type="entry name" value="SlpA_C_lactobacillus"/>
</dbReference>
<feature type="domain" description="S-layer protein C-terminal" evidence="4">
    <location>
        <begin position="44"/>
        <end position="101"/>
    </location>
</feature>
<feature type="signal peptide" evidence="2">
    <location>
        <begin position="1"/>
        <end position="32"/>
    </location>
</feature>
<dbReference type="SUPFAM" id="SSF55797">
    <property type="entry name" value="PR-1-like"/>
    <property type="match status" value="1"/>
</dbReference>
<dbReference type="Pfam" id="PF03217">
    <property type="entry name" value="SlpA"/>
    <property type="match status" value="1"/>
</dbReference>